<dbReference type="SUPFAM" id="SSF56112">
    <property type="entry name" value="Protein kinase-like (PK-like)"/>
    <property type="match status" value="1"/>
</dbReference>
<dbReference type="RefSeq" id="WP_182529583.1">
    <property type="nucleotide sequence ID" value="NZ_JACGXL010000001.1"/>
</dbReference>
<dbReference type="CDD" id="cd14014">
    <property type="entry name" value="STKc_PknB_like"/>
    <property type="match status" value="1"/>
</dbReference>
<evidence type="ECO:0000256" key="1">
    <source>
        <dbReference type="ARBA" id="ARBA00012513"/>
    </source>
</evidence>
<evidence type="ECO:0000259" key="9">
    <source>
        <dbReference type="PROSITE" id="PS50011"/>
    </source>
</evidence>
<dbReference type="PROSITE" id="PS00107">
    <property type="entry name" value="PROTEIN_KINASE_ATP"/>
    <property type="match status" value="1"/>
</dbReference>
<keyword evidence="5" id="KW-0418">Kinase</keyword>
<keyword evidence="4 8" id="KW-0547">Nucleotide-binding</keyword>
<keyword evidence="3" id="KW-0808">Transferase</keyword>
<dbReference type="InterPro" id="IPR011990">
    <property type="entry name" value="TPR-like_helical_dom_sf"/>
</dbReference>
<protein>
    <recommendedName>
        <fullName evidence="1">non-specific serine/threonine protein kinase</fullName>
        <ecNumber evidence="1">2.7.11.1</ecNumber>
    </recommendedName>
</protein>
<comment type="caution">
    <text evidence="10">The sequence shown here is derived from an EMBL/GenBank/DDBJ whole genome shotgun (WGS) entry which is preliminary data.</text>
</comment>
<dbReference type="InterPro" id="IPR008271">
    <property type="entry name" value="Ser/Thr_kinase_AS"/>
</dbReference>
<dbReference type="Gene3D" id="3.30.200.20">
    <property type="entry name" value="Phosphorylase Kinase, domain 1"/>
    <property type="match status" value="1"/>
</dbReference>
<evidence type="ECO:0000256" key="7">
    <source>
        <dbReference type="PROSITE-ProRule" id="PRU00339"/>
    </source>
</evidence>
<evidence type="ECO:0000313" key="10">
    <source>
        <dbReference type="EMBL" id="MBA8886506.1"/>
    </source>
</evidence>
<proteinExistence type="predicted"/>
<dbReference type="EMBL" id="JACGXL010000001">
    <property type="protein sequence ID" value="MBA8886506.1"/>
    <property type="molecule type" value="Genomic_DNA"/>
</dbReference>
<dbReference type="GO" id="GO:0004674">
    <property type="term" value="F:protein serine/threonine kinase activity"/>
    <property type="evidence" value="ECO:0007669"/>
    <property type="project" value="UniProtKB-KW"/>
</dbReference>
<dbReference type="InterPro" id="IPR017441">
    <property type="entry name" value="Protein_kinase_ATP_BS"/>
</dbReference>
<dbReference type="Pfam" id="PF13428">
    <property type="entry name" value="TPR_14"/>
    <property type="match status" value="1"/>
</dbReference>
<dbReference type="GO" id="GO:0005524">
    <property type="term" value="F:ATP binding"/>
    <property type="evidence" value="ECO:0007669"/>
    <property type="project" value="UniProtKB-UniRule"/>
</dbReference>
<dbReference type="Gene3D" id="1.25.40.10">
    <property type="entry name" value="Tetratricopeptide repeat domain"/>
    <property type="match status" value="2"/>
</dbReference>
<dbReference type="Pfam" id="PF13424">
    <property type="entry name" value="TPR_12"/>
    <property type="match status" value="2"/>
</dbReference>
<reference evidence="10 11" key="1">
    <citation type="submission" date="2020-07" db="EMBL/GenBank/DDBJ databases">
        <title>Genomic Encyclopedia of Type Strains, Phase IV (KMG-V): Genome sequencing to study the core and pangenomes of soil and plant-associated prokaryotes.</title>
        <authorList>
            <person name="Whitman W."/>
        </authorList>
    </citation>
    <scope>NUCLEOTIDE SEQUENCE [LARGE SCALE GENOMIC DNA]</scope>
    <source>
        <strain evidence="10 11">RH2WT43</strain>
    </source>
</reference>
<keyword evidence="6 8" id="KW-0067">ATP-binding</keyword>
<sequence length="1114" mass="118378">MTSPGRTFEAGNVAASATVTGLIASADFSPGQLVGGRFRIVRLLGMGGMGVVYQARDVELDVDVALKLLRPEFASRPDAFERFRQELLLARQVSSPHVVRIHDLVKHGELWLISMDYVAGRSLEKLLDVEGALAPADALRITRQVALGLAAAHHRHVVHRDLKPANVLINEKGDAAITDFGVARSAGSTGITGSGVIIGTPEYLSPEQARAEVIDGRSDLYALGLILFEMLTGTLPFRGGTPAEMLAQRIVRDPPSVSSLKPGLPAFVVRLCAKLLELRPARRFQSADEVVRAIDHKRVPGLGRARRRMLAACTAALLLGATTVAIVHWNARPASTSTAQPASAPLDLAVLPLVVEGGDANDRDLAAGVARHLADALVGLPGRHDADYDRVRRALVELRFDAATASRHVARVSEALGARRLLVGDLRRDASGITVSLAVRDTTSEQPQWSRSVHATDDDALPARLAGLQAALLAHLGAPPAAAEWPAASTLLALGRMQDATPAPEAFDAALRTVADADDISLWWSLLQRLDRDGRVADANTVARRIADLGTANDSIAARRLRAYAQVVTGDPQSASTTLARLHSTTPDDAVVALLLARAKADLGDYDEALKLLEPIVASDPRDIDAWYALGKYAIQAGDAKRAVDDYLVRAQVLANRLDDRRMRADVSNALGIGYRRLGQLTLAAEQLAHAEQLRSDLGDLRGQAATLRNLATVRSIQGDFAGARAALDKAGAIIRPLGDSGAMADLANDSGLLFEEQGNYREALEAYRRALNLRQSGGDPQRIGESQVNVGFIYYQIGEFDNAQTYSEQAMATYAKVDDRTGTVHAQQNLGMIEVARGDWKAARAAQEASLRTAEELQMAEEGTISHAALAELDQLEGDGKAALEHAARALADFEKRGDVRGATEMKLLGATTHAALGDWAGAAQSIDGLDPTKVENGEQASALSARRGEIALAGGDAVAALAGADAAIARAQETHALAAELGARLLRARALAKLGRGADAVHELAEARAGVARYASVPLRLRLAEVELELGGNDDATTWREARALLARLPAYGRAFAIHAFAARRLGGATADEARREARTTYARVLAHAPLANHETLAALAQTLAIEPGAAR</sequence>
<dbReference type="FunFam" id="1.10.510.10:FF:000021">
    <property type="entry name" value="Serine/threonine protein kinase"/>
    <property type="match status" value="1"/>
</dbReference>
<evidence type="ECO:0000256" key="8">
    <source>
        <dbReference type="PROSITE-ProRule" id="PRU10141"/>
    </source>
</evidence>
<keyword evidence="11" id="KW-1185">Reference proteome</keyword>
<name>A0A839EVT0_9GAMM</name>
<evidence type="ECO:0000256" key="6">
    <source>
        <dbReference type="ARBA" id="ARBA00022840"/>
    </source>
</evidence>
<evidence type="ECO:0000256" key="4">
    <source>
        <dbReference type="ARBA" id="ARBA00022741"/>
    </source>
</evidence>
<dbReference type="AlphaFoldDB" id="A0A839EVT0"/>
<feature type="repeat" description="TPR" evidence="7">
    <location>
        <begin position="745"/>
        <end position="778"/>
    </location>
</feature>
<feature type="binding site" evidence="8">
    <location>
        <position position="67"/>
    </location>
    <ligand>
        <name>ATP</name>
        <dbReference type="ChEBI" id="CHEBI:30616"/>
    </ligand>
</feature>
<accession>A0A839EVT0</accession>
<dbReference type="InterPro" id="IPR000719">
    <property type="entry name" value="Prot_kinase_dom"/>
</dbReference>
<dbReference type="SMART" id="SM00220">
    <property type="entry name" value="S_TKc"/>
    <property type="match status" value="1"/>
</dbReference>
<keyword evidence="7" id="KW-0802">TPR repeat</keyword>
<dbReference type="PANTHER" id="PTHR43289">
    <property type="entry name" value="MITOGEN-ACTIVATED PROTEIN KINASE KINASE KINASE 20-RELATED"/>
    <property type="match status" value="1"/>
</dbReference>
<dbReference type="Gene3D" id="1.10.510.10">
    <property type="entry name" value="Transferase(Phosphotransferase) domain 1"/>
    <property type="match status" value="1"/>
</dbReference>
<organism evidence="10 11">
    <name type="scientific">Dokdonella fugitiva</name>
    <dbReference type="NCBI Taxonomy" id="328517"/>
    <lineage>
        <taxon>Bacteria</taxon>
        <taxon>Pseudomonadati</taxon>
        <taxon>Pseudomonadota</taxon>
        <taxon>Gammaproteobacteria</taxon>
        <taxon>Lysobacterales</taxon>
        <taxon>Rhodanobacteraceae</taxon>
        <taxon>Dokdonella</taxon>
    </lineage>
</organism>
<dbReference type="PROSITE" id="PS50011">
    <property type="entry name" value="PROTEIN_KINASE_DOM"/>
    <property type="match status" value="1"/>
</dbReference>
<dbReference type="PANTHER" id="PTHR43289:SF6">
    <property type="entry name" value="SERINE_THREONINE-PROTEIN KINASE NEKL-3"/>
    <property type="match status" value="1"/>
</dbReference>
<dbReference type="SUPFAM" id="SSF48452">
    <property type="entry name" value="TPR-like"/>
    <property type="match status" value="2"/>
</dbReference>
<feature type="repeat" description="TPR" evidence="7">
    <location>
        <begin position="590"/>
        <end position="623"/>
    </location>
</feature>
<dbReference type="InterPro" id="IPR011009">
    <property type="entry name" value="Kinase-like_dom_sf"/>
</dbReference>
<dbReference type="InterPro" id="IPR019734">
    <property type="entry name" value="TPR_rpt"/>
</dbReference>
<evidence type="ECO:0000256" key="5">
    <source>
        <dbReference type="ARBA" id="ARBA00022777"/>
    </source>
</evidence>
<dbReference type="EC" id="2.7.11.1" evidence="1"/>
<dbReference type="Pfam" id="PF00069">
    <property type="entry name" value="Pkinase"/>
    <property type="match status" value="1"/>
</dbReference>
<evidence type="ECO:0000256" key="2">
    <source>
        <dbReference type="ARBA" id="ARBA00022527"/>
    </source>
</evidence>
<evidence type="ECO:0000313" key="11">
    <source>
        <dbReference type="Proteomes" id="UP000550401"/>
    </source>
</evidence>
<dbReference type="PROSITE" id="PS50005">
    <property type="entry name" value="TPR"/>
    <property type="match status" value="2"/>
</dbReference>
<evidence type="ECO:0000256" key="3">
    <source>
        <dbReference type="ARBA" id="ARBA00022679"/>
    </source>
</evidence>
<dbReference type="SMART" id="SM00028">
    <property type="entry name" value="TPR"/>
    <property type="match status" value="7"/>
</dbReference>
<keyword evidence="2" id="KW-0723">Serine/threonine-protein kinase</keyword>
<dbReference type="PROSITE" id="PS00108">
    <property type="entry name" value="PROTEIN_KINASE_ST"/>
    <property type="match status" value="1"/>
</dbReference>
<dbReference type="Proteomes" id="UP000550401">
    <property type="component" value="Unassembled WGS sequence"/>
</dbReference>
<gene>
    <name evidence="10" type="ORF">FHW12_000697</name>
</gene>
<feature type="domain" description="Protein kinase" evidence="9">
    <location>
        <begin position="38"/>
        <end position="299"/>
    </location>
</feature>